<organism evidence="11 12">
    <name type="scientific">Candidatus Saganbacteria bacterium CG08_land_8_20_14_0_20_45_16</name>
    <dbReference type="NCBI Taxonomy" id="2014293"/>
    <lineage>
        <taxon>Bacteria</taxon>
        <taxon>Bacillati</taxon>
        <taxon>Saganbacteria</taxon>
    </lineage>
</organism>
<dbReference type="UniPathway" id="UPA00041">
    <property type="reaction ID" value="UER00436"/>
</dbReference>
<evidence type="ECO:0000256" key="2">
    <source>
        <dbReference type="ARBA" id="ARBA00004496"/>
    </source>
</evidence>
<evidence type="ECO:0000256" key="3">
    <source>
        <dbReference type="ARBA" id="ARBA00009894"/>
    </source>
</evidence>
<dbReference type="InterPro" id="IPR050099">
    <property type="entry name" value="SIS_GmhA/DiaA_subfam"/>
</dbReference>
<name>A0A2H0XUB4_UNCSA</name>
<keyword evidence="8 9" id="KW-0119">Carbohydrate metabolism</keyword>
<dbReference type="GO" id="GO:0005975">
    <property type="term" value="P:carbohydrate metabolic process"/>
    <property type="evidence" value="ECO:0007669"/>
    <property type="project" value="UniProtKB-UniRule"/>
</dbReference>
<dbReference type="AlphaFoldDB" id="A0A2H0XUB4"/>
<dbReference type="PANTHER" id="PTHR30390:SF6">
    <property type="entry name" value="DNAA INITIATOR-ASSOCIATING PROTEIN DIAA"/>
    <property type="match status" value="1"/>
</dbReference>
<feature type="binding site" evidence="9">
    <location>
        <position position="177"/>
    </location>
    <ligand>
        <name>Zn(2+)</name>
        <dbReference type="ChEBI" id="CHEBI:29105"/>
    </ligand>
</feature>
<keyword evidence="5 9" id="KW-0479">Metal-binding</keyword>
<comment type="caution">
    <text evidence="11">The sequence shown here is derived from an EMBL/GenBank/DDBJ whole genome shotgun (WGS) entry which is preliminary data.</text>
</comment>
<sequence length="190" mass="20163">MQERIKNDLKASIATKQAVLNNLVPQIEKAAQLMVKALKNNNKIMFFGNGGSAADSQHLAGELIGRFLKERTSLAAIALTTDSSILTCLANDYSFDLIFARQLEGLAKPGDIAFGISTSGNSKNVLEGFAKAKEIGCPTIALLGCGGGTIAKAIDLAIIVPSNETPRVQESHITIGHIICNLIEQELFPG</sequence>
<gene>
    <name evidence="9" type="primary">gmhA</name>
    <name evidence="11" type="ORF">COT42_07550</name>
</gene>
<dbReference type="Proteomes" id="UP000231343">
    <property type="component" value="Unassembled WGS sequence"/>
</dbReference>
<dbReference type="PROSITE" id="PS51464">
    <property type="entry name" value="SIS"/>
    <property type="match status" value="1"/>
</dbReference>
<dbReference type="InterPro" id="IPR035461">
    <property type="entry name" value="GmhA/DiaA"/>
</dbReference>
<accession>A0A2H0XUB4</accession>
<evidence type="ECO:0000256" key="1">
    <source>
        <dbReference type="ARBA" id="ARBA00000348"/>
    </source>
</evidence>
<dbReference type="Gene3D" id="3.40.50.10490">
    <property type="entry name" value="Glucose-6-phosphate isomerase like protein, domain 1"/>
    <property type="match status" value="1"/>
</dbReference>
<feature type="domain" description="SIS" evidence="10">
    <location>
        <begin position="34"/>
        <end position="190"/>
    </location>
</feature>
<dbReference type="GO" id="GO:0008968">
    <property type="term" value="F:D-sedoheptulose 7-phosphate isomerase activity"/>
    <property type="evidence" value="ECO:0007669"/>
    <property type="project" value="UniProtKB-UniRule"/>
</dbReference>
<comment type="similarity">
    <text evidence="3 9">Belongs to the SIS family. GmhA subfamily.</text>
</comment>
<comment type="cofactor">
    <cofactor evidence="9">
        <name>Zn(2+)</name>
        <dbReference type="ChEBI" id="CHEBI:29105"/>
    </cofactor>
    <text evidence="9">Binds 1 zinc ion per subunit.</text>
</comment>
<evidence type="ECO:0000256" key="5">
    <source>
        <dbReference type="ARBA" id="ARBA00022723"/>
    </source>
</evidence>
<dbReference type="EC" id="5.3.1.28" evidence="9"/>
<feature type="binding site" evidence="9">
    <location>
        <position position="169"/>
    </location>
    <ligand>
        <name>substrate</name>
    </ligand>
</feature>
<comment type="miscellaneous">
    <text evidence="9">The reaction produces a racemic mixture of D-glycero-alpha-D-manno-heptose 7-phosphate and D-glycero-beta-D-manno-heptose 7-phosphate.</text>
</comment>
<evidence type="ECO:0000313" key="12">
    <source>
        <dbReference type="Proteomes" id="UP000231343"/>
    </source>
</evidence>
<keyword evidence="6 9" id="KW-0862">Zinc</keyword>
<feature type="binding site" evidence="9">
    <location>
        <position position="169"/>
    </location>
    <ligand>
        <name>Zn(2+)</name>
        <dbReference type="ChEBI" id="CHEBI:29105"/>
    </ligand>
</feature>
<dbReference type="SUPFAM" id="SSF53697">
    <property type="entry name" value="SIS domain"/>
    <property type="match status" value="1"/>
</dbReference>
<dbReference type="EMBL" id="PEYM01000127">
    <property type="protein sequence ID" value="PIS28554.1"/>
    <property type="molecule type" value="Genomic_DNA"/>
</dbReference>
<dbReference type="CDD" id="cd05006">
    <property type="entry name" value="SIS_GmhA"/>
    <property type="match status" value="1"/>
</dbReference>
<feature type="binding site" evidence="9">
    <location>
        <begin position="117"/>
        <end position="119"/>
    </location>
    <ligand>
        <name>substrate</name>
    </ligand>
</feature>
<dbReference type="GO" id="GO:0097367">
    <property type="term" value="F:carbohydrate derivative binding"/>
    <property type="evidence" value="ECO:0007669"/>
    <property type="project" value="InterPro"/>
</dbReference>
<dbReference type="InterPro" id="IPR004515">
    <property type="entry name" value="Phosphoheptose_Isoase"/>
</dbReference>
<evidence type="ECO:0000259" key="10">
    <source>
        <dbReference type="PROSITE" id="PS51464"/>
    </source>
</evidence>
<feature type="binding site" evidence="9">
    <location>
        <begin position="49"/>
        <end position="51"/>
    </location>
    <ligand>
        <name>substrate</name>
    </ligand>
</feature>
<feature type="binding site" evidence="9">
    <location>
        <position position="62"/>
    </location>
    <ligand>
        <name>substrate</name>
    </ligand>
</feature>
<dbReference type="InterPro" id="IPR001347">
    <property type="entry name" value="SIS_dom"/>
</dbReference>
<feature type="binding site" evidence="9">
    <location>
        <position position="62"/>
    </location>
    <ligand>
        <name>Zn(2+)</name>
        <dbReference type="ChEBI" id="CHEBI:29105"/>
    </ligand>
</feature>
<evidence type="ECO:0000256" key="4">
    <source>
        <dbReference type="ARBA" id="ARBA00022490"/>
    </source>
</evidence>
<evidence type="ECO:0000256" key="6">
    <source>
        <dbReference type="ARBA" id="ARBA00022833"/>
    </source>
</evidence>
<comment type="pathway">
    <text evidence="9">Carbohydrate biosynthesis; D-glycero-D-manno-heptose 7-phosphate biosynthesis; D-glycero-alpha-D-manno-heptose 7-phosphate and D-glycero-beta-D-manno-heptose 7-phosphate from sedoheptulose 7-phosphate: step 1/1.</text>
</comment>
<dbReference type="GO" id="GO:0005737">
    <property type="term" value="C:cytoplasm"/>
    <property type="evidence" value="ECO:0007669"/>
    <property type="project" value="UniProtKB-SubCell"/>
</dbReference>
<feature type="binding site" evidence="9">
    <location>
        <position position="122"/>
    </location>
    <ligand>
        <name>substrate</name>
    </ligand>
</feature>
<evidence type="ECO:0000313" key="11">
    <source>
        <dbReference type="EMBL" id="PIS28554.1"/>
    </source>
</evidence>
<dbReference type="PANTHER" id="PTHR30390">
    <property type="entry name" value="SEDOHEPTULOSE 7-PHOSPHATE ISOMERASE / DNAA INITIATOR-ASSOCIATING FACTOR FOR REPLICATION INITIATION"/>
    <property type="match status" value="1"/>
</dbReference>
<comment type="catalytic activity">
    <reaction evidence="1 9">
        <text>2 D-sedoheptulose 7-phosphate = D-glycero-alpha-D-manno-heptose 7-phosphate + D-glycero-beta-D-manno-heptose 7-phosphate</text>
        <dbReference type="Rhea" id="RHEA:27489"/>
        <dbReference type="ChEBI" id="CHEBI:57483"/>
        <dbReference type="ChEBI" id="CHEBI:60203"/>
        <dbReference type="ChEBI" id="CHEBI:60204"/>
        <dbReference type="EC" id="5.3.1.28"/>
    </reaction>
</comment>
<proteinExistence type="inferred from homology"/>
<feature type="binding site" evidence="9">
    <location>
        <position position="58"/>
    </location>
    <ligand>
        <name>Zn(2+)</name>
        <dbReference type="ChEBI" id="CHEBI:29105"/>
    </ligand>
</feature>
<feature type="binding site" evidence="9">
    <location>
        <begin position="91"/>
        <end position="92"/>
    </location>
    <ligand>
        <name>substrate</name>
    </ligand>
</feature>
<dbReference type="GO" id="GO:2001061">
    <property type="term" value="P:D-glycero-D-manno-heptose 7-phosphate biosynthetic process"/>
    <property type="evidence" value="ECO:0007669"/>
    <property type="project" value="UniProtKB-UniPathway"/>
</dbReference>
<reference evidence="11 12" key="1">
    <citation type="submission" date="2017-09" db="EMBL/GenBank/DDBJ databases">
        <title>Depth-based differentiation of microbial function through sediment-hosted aquifers and enrichment of novel symbionts in the deep terrestrial subsurface.</title>
        <authorList>
            <person name="Probst A.J."/>
            <person name="Ladd B."/>
            <person name="Jarett J.K."/>
            <person name="Geller-Mcgrath D.E."/>
            <person name="Sieber C.M."/>
            <person name="Emerson J.B."/>
            <person name="Anantharaman K."/>
            <person name="Thomas B.C."/>
            <person name="Malmstrom R."/>
            <person name="Stieglmeier M."/>
            <person name="Klingl A."/>
            <person name="Woyke T."/>
            <person name="Ryan C.M."/>
            <person name="Banfield J.F."/>
        </authorList>
    </citation>
    <scope>NUCLEOTIDE SEQUENCE [LARGE SCALE GENOMIC DNA]</scope>
    <source>
        <strain evidence="11">CG08_land_8_20_14_0_20_45_16</strain>
    </source>
</reference>
<dbReference type="HAMAP" id="MF_00067">
    <property type="entry name" value="GmhA"/>
    <property type="match status" value="1"/>
</dbReference>
<dbReference type="InterPro" id="IPR046348">
    <property type="entry name" value="SIS_dom_sf"/>
</dbReference>
<protein>
    <recommendedName>
        <fullName evidence="9">Phosphoheptose isomerase</fullName>
        <ecNumber evidence="9">5.3.1.28</ecNumber>
    </recommendedName>
    <alternativeName>
        <fullName evidence="9">Sedoheptulose 7-phosphate isomerase</fullName>
    </alternativeName>
</protein>
<keyword evidence="4 9" id="KW-0963">Cytoplasm</keyword>
<evidence type="ECO:0000256" key="7">
    <source>
        <dbReference type="ARBA" id="ARBA00023235"/>
    </source>
</evidence>
<evidence type="ECO:0000256" key="9">
    <source>
        <dbReference type="HAMAP-Rule" id="MF_00067"/>
    </source>
</evidence>
<dbReference type="Pfam" id="PF13580">
    <property type="entry name" value="SIS_2"/>
    <property type="match status" value="1"/>
</dbReference>
<comment type="subcellular location">
    <subcellularLocation>
        <location evidence="2 9">Cytoplasm</location>
    </subcellularLocation>
</comment>
<dbReference type="GO" id="GO:0008270">
    <property type="term" value="F:zinc ion binding"/>
    <property type="evidence" value="ECO:0007669"/>
    <property type="project" value="UniProtKB-UniRule"/>
</dbReference>
<comment type="function">
    <text evidence="9">Catalyzes the isomerization of sedoheptulose 7-phosphate in D-glycero-D-manno-heptose 7-phosphate.</text>
</comment>
<keyword evidence="7 9" id="KW-0413">Isomerase</keyword>
<evidence type="ECO:0000256" key="8">
    <source>
        <dbReference type="ARBA" id="ARBA00023277"/>
    </source>
</evidence>